<dbReference type="EMBL" id="LAZR01004897">
    <property type="protein sequence ID" value="KKN04620.1"/>
    <property type="molecule type" value="Genomic_DNA"/>
</dbReference>
<organism evidence="1">
    <name type="scientific">marine sediment metagenome</name>
    <dbReference type="NCBI Taxonomy" id="412755"/>
    <lineage>
        <taxon>unclassified sequences</taxon>
        <taxon>metagenomes</taxon>
        <taxon>ecological metagenomes</taxon>
    </lineage>
</organism>
<sequence length="174" mass="18428">MANEVVNVATTPQIVISIFASIAITGGTGNWSVGDEIEGNTSGAKAIIIEIINPGATQTMRFYYIDPFISFNGSEAITNNTDTGAATGSGAETTENQDIYLKGIANWSRVGDPYGGKEIRIKVIAGTIQFAINQDPSAINPSYTTDDELILSIREGNTLKMKSLAGNASFELTL</sequence>
<reference evidence="1" key="1">
    <citation type="journal article" date="2015" name="Nature">
        <title>Complex archaea that bridge the gap between prokaryotes and eukaryotes.</title>
        <authorList>
            <person name="Spang A."/>
            <person name="Saw J.H."/>
            <person name="Jorgensen S.L."/>
            <person name="Zaremba-Niedzwiedzka K."/>
            <person name="Martijn J."/>
            <person name="Lind A.E."/>
            <person name="van Eijk R."/>
            <person name="Schleper C."/>
            <person name="Guy L."/>
            <person name="Ettema T.J."/>
        </authorList>
    </citation>
    <scope>NUCLEOTIDE SEQUENCE</scope>
</reference>
<accession>A0A0F9MB22</accession>
<gene>
    <name evidence="1" type="ORF">LCGC14_1095650</name>
</gene>
<comment type="caution">
    <text evidence="1">The sequence shown here is derived from an EMBL/GenBank/DDBJ whole genome shotgun (WGS) entry which is preliminary data.</text>
</comment>
<name>A0A0F9MB22_9ZZZZ</name>
<proteinExistence type="predicted"/>
<dbReference type="AlphaFoldDB" id="A0A0F9MB22"/>
<evidence type="ECO:0000313" key="1">
    <source>
        <dbReference type="EMBL" id="KKN04620.1"/>
    </source>
</evidence>
<protein>
    <submittedName>
        <fullName evidence="1">Uncharacterized protein</fullName>
    </submittedName>
</protein>